<dbReference type="AlphaFoldDB" id="A0A9P9IDK4"/>
<dbReference type="SUPFAM" id="SSF55729">
    <property type="entry name" value="Acyl-CoA N-acyltransferases (Nat)"/>
    <property type="match status" value="1"/>
</dbReference>
<dbReference type="GO" id="GO:0016747">
    <property type="term" value="F:acyltransferase activity, transferring groups other than amino-acyl groups"/>
    <property type="evidence" value="ECO:0007669"/>
    <property type="project" value="InterPro"/>
</dbReference>
<dbReference type="InterPro" id="IPR051531">
    <property type="entry name" value="N-acetyltransferase"/>
</dbReference>
<name>A0A9P9IDK4_9PLEO</name>
<dbReference type="Gene3D" id="3.40.630.30">
    <property type="match status" value="1"/>
</dbReference>
<evidence type="ECO:0000259" key="1">
    <source>
        <dbReference type="PROSITE" id="PS51186"/>
    </source>
</evidence>
<comment type="caution">
    <text evidence="2">The sequence shown here is derived from an EMBL/GenBank/DDBJ whole genome shotgun (WGS) entry which is preliminary data.</text>
</comment>
<keyword evidence="2" id="KW-0687">Ribonucleoprotein</keyword>
<accession>A0A9P9IDK4</accession>
<dbReference type="PROSITE" id="PS51186">
    <property type="entry name" value="GNAT"/>
    <property type="match status" value="1"/>
</dbReference>
<proteinExistence type="predicted"/>
<reference evidence="2" key="1">
    <citation type="journal article" date="2021" name="Nat. Commun.">
        <title>Genetic determinants of endophytism in the Arabidopsis root mycobiome.</title>
        <authorList>
            <person name="Mesny F."/>
            <person name="Miyauchi S."/>
            <person name="Thiergart T."/>
            <person name="Pickel B."/>
            <person name="Atanasova L."/>
            <person name="Karlsson M."/>
            <person name="Huettel B."/>
            <person name="Barry K.W."/>
            <person name="Haridas S."/>
            <person name="Chen C."/>
            <person name="Bauer D."/>
            <person name="Andreopoulos W."/>
            <person name="Pangilinan J."/>
            <person name="LaButti K."/>
            <person name="Riley R."/>
            <person name="Lipzen A."/>
            <person name="Clum A."/>
            <person name="Drula E."/>
            <person name="Henrissat B."/>
            <person name="Kohler A."/>
            <person name="Grigoriev I.V."/>
            <person name="Martin F.M."/>
            <person name="Hacquard S."/>
        </authorList>
    </citation>
    <scope>NUCLEOTIDE SEQUENCE</scope>
    <source>
        <strain evidence="2">MPI-CAGE-CH-0243</strain>
    </source>
</reference>
<dbReference type="PANTHER" id="PTHR43792">
    <property type="entry name" value="GNAT FAMILY, PUTATIVE (AFU_ORTHOLOGUE AFUA_3G00765)-RELATED-RELATED"/>
    <property type="match status" value="1"/>
</dbReference>
<dbReference type="Proteomes" id="UP000700596">
    <property type="component" value="Unassembled WGS sequence"/>
</dbReference>
<protein>
    <submittedName>
        <fullName evidence="2">Including n-acetylases of ribosomal protein</fullName>
    </submittedName>
</protein>
<sequence>MGDLNFRIETPRLYLSYFDPSLVSHCDFLLNLYTTPEIYKGNKGSASHIETREDSRNSIISNSHNQAKTGYGRYIISLKPSEPQNNDSRQFVDTKEDLEKIGIVSFKLRKHLESPRVPDVGFHLFPRYWGKGYATEAASALIEYFEKERGQKDVVGYCSPENEESKRMFKRLGFKERGVRPIRLNERLDAPAVHALVWTKAGMDSNLEDYGL</sequence>
<dbReference type="GO" id="GO:0005840">
    <property type="term" value="C:ribosome"/>
    <property type="evidence" value="ECO:0007669"/>
    <property type="project" value="UniProtKB-KW"/>
</dbReference>
<dbReference type="OrthoDB" id="630895at2759"/>
<evidence type="ECO:0000313" key="3">
    <source>
        <dbReference type="Proteomes" id="UP000700596"/>
    </source>
</evidence>
<feature type="domain" description="N-acetyltransferase" evidence="1">
    <location>
        <begin position="49"/>
        <end position="191"/>
    </location>
</feature>
<dbReference type="InterPro" id="IPR016181">
    <property type="entry name" value="Acyl_CoA_acyltransferase"/>
</dbReference>
<dbReference type="EMBL" id="JAGMWT010000015">
    <property type="protein sequence ID" value="KAH7115879.1"/>
    <property type="molecule type" value="Genomic_DNA"/>
</dbReference>
<dbReference type="Pfam" id="PF13302">
    <property type="entry name" value="Acetyltransf_3"/>
    <property type="match status" value="1"/>
</dbReference>
<dbReference type="InterPro" id="IPR000182">
    <property type="entry name" value="GNAT_dom"/>
</dbReference>
<dbReference type="PANTHER" id="PTHR43792:SF16">
    <property type="entry name" value="N-ACETYLTRANSFERASE DOMAIN-CONTAINING PROTEIN"/>
    <property type="match status" value="1"/>
</dbReference>
<organism evidence="2 3">
    <name type="scientific">Dendryphion nanum</name>
    <dbReference type="NCBI Taxonomy" id="256645"/>
    <lineage>
        <taxon>Eukaryota</taxon>
        <taxon>Fungi</taxon>
        <taxon>Dikarya</taxon>
        <taxon>Ascomycota</taxon>
        <taxon>Pezizomycotina</taxon>
        <taxon>Dothideomycetes</taxon>
        <taxon>Pleosporomycetidae</taxon>
        <taxon>Pleosporales</taxon>
        <taxon>Torulaceae</taxon>
        <taxon>Dendryphion</taxon>
    </lineage>
</organism>
<keyword evidence="2" id="KW-0689">Ribosomal protein</keyword>
<evidence type="ECO:0000313" key="2">
    <source>
        <dbReference type="EMBL" id="KAH7115879.1"/>
    </source>
</evidence>
<gene>
    <name evidence="2" type="ORF">B0J11DRAFT_538688</name>
</gene>
<keyword evidence="3" id="KW-1185">Reference proteome</keyword>